<feature type="region of interest" description="Disordered" evidence="1">
    <location>
        <begin position="1"/>
        <end position="94"/>
    </location>
</feature>
<dbReference type="InterPro" id="IPR036508">
    <property type="entry name" value="Chitin-bd_dom_sf"/>
</dbReference>
<protein>
    <recommendedName>
        <fullName evidence="2">Chitin-binding type-2 domain-containing protein</fullName>
    </recommendedName>
</protein>
<evidence type="ECO:0000259" key="2">
    <source>
        <dbReference type="PROSITE" id="PS50940"/>
    </source>
</evidence>
<dbReference type="Proteomes" id="UP001497623">
    <property type="component" value="Unassembled WGS sequence"/>
</dbReference>
<feature type="non-terminal residue" evidence="3">
    <location>
        <position position="1"/>
    </location>
</feature>
<evidence type="ECO:0000313" key="3">
    <source>
        <dbReference type="EMBL" id="CAL4164766.1"/>
    </source>
</evidence>
<feature type="compositionally biased region" description="Polar residues" evidence="1">
    <location>
        <begin position="39"/>
        <end position="48"/>
    </location>
</feature>
<accession>A0AAV2S7A1</accession>
<name>A0AAV2S7A1_MEGNR</name>
<sequence>NILDITNGPIIEDTTEPDITSTTINNDLSSEETTETTDGQESNETTDSQESKETTDSQESKETTDSQESKETTDKQESLETTDPSIISGTGDSLESFETTIINNIQSTTELDYTTEVSIDPSYQTTKPSVETPTTVFVAKPWEAHKCQEVYTLKPPLTPVHASQYCQGQLIGDRTRCNVFYYCSDLRTPYICTAGRSFDQNTQSCQVIANSMCQNKTLVSPSHYNCGQVKGVQKSRNLIHTMKPGPLRYSIQAEVDY</sequence>
<feature type="compositionally biased region" description="Basic and acidic residues" evidence="1">
    <location>
        <begin position="49"/>
        <end position="78"/>
    </location>
</feature>
<comment type="caution">
    <text evidence="3">The sequence shown here is derived from an EMBL/GenBank/DDBJ whole genome shotgun (WGS) entry which is preliminary data.</text>
</comment>
<dbReference type="GO" id="GO:0005576">
    <property type="term" value="C:extracellular region"/>
    <property type="evidence" value="ECO:0007669"/>
    <property type="project" value="InterPro"/>
</dbReference>
<dbReference type="EMBL" id="CAXKWB010047066">
    <property type="protein sequence ID" value="CAL4164766.1"/>
    <property type="molecule type" value="Genomic_DNA"/>
</dbReference>
<feature type="compositionally biased region" description="Polar residues" evidence="1">
    <location>
        <begin position="17"/>
        <end position="28"/>
    </location>
</feature>
<feature type="domain" description="Chitin-binding type-2" evidence="2">
    <location>
        <begin position="163"/>
        <end position="215"/>
    </location>
</feature>
<dbReference type="PROSITE" id="PS50940">
    <property type="entry name" value="CHIT_BIND_II"/>
    <property type="match status" value="1"/>
</dbReference>
<dbReference type="SMART" id="SM00494">
    <property type="entry name" value="ChtBD2"/>
    <property type="match status" value="1"/>
</dbReference>
<evidence type="ECO:0000256" key="1">
    <source>
        <dbReference type="SAM" id="MobiDB-lite"/>
    </source>
</evidence>
<keyword evidence="4" id="KW-1185">Reference proteome</keyword>
<gene>
    <name evidence="3" type="ORF">MNOR_LOCUS33173</name>
</gene>
<organism evidence="3 4">
    <name type="scientific">Meganyctiphanes norvegica</name>
    <name type="common">Northern krill</name>
    <name type="synonym">Thysanopoda norvegica</name>
    <dbReference type="NCBI Taxonomy" id="48144"/>
    <lineage>
        <taxon>Eukaryota</taxon>
        <taxon>Metazoa</taxon>
        <taxon>Ecdysozoa</taxon>
        <taxon>Arthropoda</taxon>
        <taxon>Crustacea</taxon>
        <taxon>Multicrustacea</taxon>
        <taxon>Malacostraca</taxon>
        <taxon>Eumalacostraca</taxon>
        <taxon>Eucarida</taxon>
        <taxon>Euphausiacea</taxon>
        <taxon>Euphausiidae</taxon>
        <taxon>Meganyctiphanes</taxon>
    </lineage>
</organism>
<feature type="compositionally biased region" description="Polar residues" evidence="1">
    <location>
        <begin position="79"/>
        <end position="94"/>
    </location>
</feature>
<dbReference type="InterPro" id="IPR002557">
    <property type="entry name" value="Chitin-bd_dom"/>
</dbReference>
<dbReference type="GO" id="GO:0008061">
    <property type="term" value="F:chitin binding"/>
    <property type="evidence" value="ECO:0007669"/>
    <property type="project" value="InterPro"/>
</dbReference>
<dbReference type="SUPFAM" id="SSF57625">
    <property type="entry name" value="Invertebrate chitin-binding proteins"/>
    <property type="match status" value="1"/>
</dbReference>
<evidence type="ECO:0000313" key="4">
    <source>
        <dbReference type="Proteomes" id="UP001497623"/>
    </source>
</evidence>
<proteinExistence type="predicted"/>
<dbReference type="AlphaFoldDB" id="A0AAV2S7A1"/>
<reference evidence="3 4" key="1">
    <citation type="submission" date="2024-05" db="EMBL/GenBank/DDBJ databases">
        <authorList>
            <person name="Wallberg A."/>
        </authorList>
    </citation>
    <scope>NUCLEOTIDE SEQUENCE [LARGE SCALE GENOMIC DNA]</scope>
</reference>